<feature type="repeat" description="WD" evidence="10">
    <location>
        <begin position="169"/>
        <end position="200"/>
    </location>
</feature>
<comment type="similarity">
    <text evidence="2">Belongs to the WD repeat ARPC1 family.</text>
</comment>
<comment type="subcellular location">
    <subcellularLocation>
        <location evidence="1">Cytoplasm</location>
        <location evidence="1">Cytoskeleton</location>
    </subcellularLocation>
</comment>
<keyword evidence="3" id="KW-0963">Cytoplasm</keyword>
<dbReference type="Gene3D" id="2.40.70.10">
    <property type="entry name" value="Acid Proteases"/>
    <property type="match status" value="1"/>
</dbReference>
<dbReference type="PROSITE" id="PS50294">
    <property type="entry name" value="WD_REPEATS_REGION"/>
    <property type="match status" value="1"/>
</dbReference>
<evidence type="ECO:0000256" key="6">
    <source>
        <dbReference type="ARBA" id="ARBA00023203"/>
    </source>
</evidence>
<sequence>MYGPKKQLDILAKQLGFNVPKDSGTFYTKGSCKEMEKMPNIIINVGDNKKQAQIVLKPKQYMEVSPIGECRFLFMASETYASPGDNNYWSMGAQFLLGRCVAVNWVDGTMGLMVQASVSPPVPHWELGIGSIACHAWNKDRTQIAVSPSNNEIHIFEKSGDCWRSIHILSEHDLLITGIDWAPDTNRIVSCSHDKNAFVWTFDPKQGQWKPELVWIRTNRAATCRENNWWISRQIKKPIRSTVISLNWHPNNVLLATGSCDFTTRVFSAYVKEVDDKPSPNPWGTKMPFGELLKEYKTGGWVNDVAFSPSGCRLAWGFDCSPILYNFDGSTIKFICKLDVPSENKNNQANVNSAFAMFRNFDKRAAVANGGGGGEFGINNSLNNSFAKTLHQNTIL</sequence>
<dbReference type="Gene3D" id="2.130.10.10">
    <property type="entry name" value="YVTN repeat-like/Quinoprotein amine dehydrogenase"/>
    <property type="match status" value="3"/>
</dbReference>
<dbReference type="InterPro" id="IPR015943">
    <property type="entry name" value="WD40/YVTN_repeat-like_dom_sf"/>
</dbReference>
<keyword evidence="4 10" id="KW-0853">WD repeat</keyword>
<name>A0A915LGK9_MELJA</name>
<dbReference type="PROSITE" id="PS50082">
    <property type="entry name" value="WD_REPEATS_2"/>
    <property type="match status" value="1"/>
</dbReference>
<dbReference type="SUPFAM" id="SSF50978">
    <property type="entry name" value="WD40 repeat-like"/>
    <property type="match status" value="1"/>
</dbReference>
<protein>
    <recommendedName>
        <fullName evidence="8">Arp2/3 complex 41 kDa subunit</fullName>
    </recommendedName>
    <alternativeName>
        <fullName evidence="9">p41-ARC</fullName>
    </alternativeName>
</protein>
<dbReference type="InterPro" id="IPR001680">
    <property type="entry name" value="WD40_rpt"/>
</dbReference>
<dbReference type="InterPro" id="IPR036322">
    <property type="entry name" value="WD40_repeat_dom_sf"/>
</dbReference>
<evidence type="ECO:0000256" key="8">
    <source>
        <dbReference type="ARBA" id="ARBA00041244"/>
    </source>
</evidence>
<accession>A0A915LGK9</accession>
<evidence type="ECO:0000313" key="12">
    <source>
        <dbReference type="WBParaSite" id="scaffold11528_cov361.g15667"/>
    </source>
</evidence>
<dbReference type="Proteomes" id="UP000887561">
    <property type="component" value="Unplaced"/>
</dbReference>
<evidence type="ECO:0000256" key="5">
    <source>
        <dbReference type="ARBA" id="ARBA00022737"/>
    </source>
</evidence>
<dbReference type="InterPro" id="IPR017383">
    <property type="entry name" value="ARPC1"/>
</dbReference>
<evidence type="ECO:0000256" key="1">
    <source>
        <dbReference type="ARBA" id="ARBA00004245"/>
    </source>
</evidence>
<dbReference type="WBParaSite" id="scaffold11528_cov361.g15667">
    <property type="protein sequence ID" value="scaffold11528_cov361.g15667"/>
    <property type="gene ID" value="scaffold11528_cov361.g15667"/>
</dbReference>
<dbReference type="InterPro" id="IPR021109">
    <property type="entry name" value="Peptidase_aspartic_dom_sf"/>
</dbReference>
<dbReference type="SMART" id="SM00320">
    <property type="entry name" value="WD40"/>
    <property type="match status" value="3"/>
</dbReference>
<organism evidence="11 12">
    <name type="scientific">Meloidogyne javanica</name>
    <name type="common">Root-knot nematode worm</name>
    <dbReference type="NCBI Taxonomy" id="6303"/>
    <lineage>
        <taxon>Eukaryota</taxon>
        <taxon>Metazoa</taxon>
        <taxon>Ecdysozoa</taxon>
        <taxon>Nematoda</taxon>
        <taxon>Chromadorea</taxon>
        <taxon>Rhabditida</taxon>
        <taxon>Tylenchina</taxon>
        <taxon>Tylenchomorpha</taxon>
        <taxon>Tylenchoidea</taxon>
        <taxon>Meloidogynidae</taxon>
        <taxon>Meloidogyninae</taxon>
        <taxon>Meloidogyne</taxon>
        <taxon>Meloidogyne incognita group</taxon>
    </lineage>
</organism>
<keyword evidence="11" id="KW-1185">Reference proteome</keyword>
<dbReference type="GO" id="GO:0051015">
    <property type="term" value="F:actin filament binding"/>
    <property type="evidence" value="ECO:0007669"/>
    <property type="project" value="TreeGrafter"/>
</dbReference>
<evidence type="ECO:0000256" key="2">
    <source>
        <dbReference type="ARBA" id="ARBA00006260"/>
    </source>
</evidence>
<evidence type="ECO:0000256" key="3">
    <source>
        <dbReference type="ARBA" id="ARBA00022490"/>
    </source>
</evidence>
<dbReference type="PANTHER" id="PTHR10709:SF2">
    <property type="entry name" value="ACTIN-RELATED PROTEIN 2_3 COMPLEX SUBUNIT"/>
    <property type="match status" value="1"/>
</dbReference>
<keyword evidence="6" id="KW-0009">Actin-binding</keyword>
<evidence type="ECO:0000256" key="9">
    <source>
        <dbReference type="ARBA" id="ARBA00041789"/>
    </source>
</evidence>
<dbReference type="PANTHER" id="PTHR10709">
    <property type="entry name" value="ACTIN-RELATED PROTEIN 2/3 COMPLEX SUBUNIT 1"/>
    <property type="match status" value="1"/>
</dbReference>
<evidence type="ECO:0000256" key="10">
    <source>
        <dbReference type="PROSITE-ProRule" id="PRU00221"/>
    </source>
</evidence>
<evidence type="ECO:0000256" key="7">
    <source>
        <dbReference type="ARBA" id="ARBA00023212"/>
    </source>
</evidence>
<keyword evidence="5" id="KW-0677">Repeat</keyword>
<evidence type="ECO:0000256" key="4">
    <source>
        <dbReference type="ARBA" id="ARBA00022574"/>
    </source>
</evidence>
<evidence type="ECO:0000313" key="11">
    <source>
        <dbReference type="Proteomes" id="UP000887561"/>
    </source>
</evidence>
<proteinExistence type="inferred from homology"/>
<dbReference type="Pfam" id="PF00400">
    <property type="entry name" value="WD40"/>
    <property type="match status" value="2"/>
</dbReference>
<dbReference type="GO" id="GO:0034314">
    <property type="term" value="P:Arp2/3 complex-mediated actin nucleation"/>
    <property type="evidence" value="ECO:0007669"/>
    <property type="project" value="InterPro"/>
</dbReference>
<dbReference type="AlphaFoldDB" id="A0A915LGK9"/>
<dbReference type="SUPFAM" id="SSF50630">
    <property type="entry name" value="Acid proteases"/>
    <property type="match status" value="1"/>
</dbReference>
<keyword evidence="7" id="KW-0206">Cytoskeleton</keyword>
<reference evidence="12" key="1">
    <citation type="submission" date="2022-11" db="UniProtKB">
        <authorList>
            <consortium name="WormBaseParasite"/>
        </authorList>
    </citation>
    <scope>IDENTIFICATION</scope>
</reference>
<dbReference type="GO" id="GO:0005885">
    <property type="term" value="C:Arp2/3 protein complex"/>
    <property type="evidence" value="ECO:0007669"/>
    <property type="project" value="InterPro"/>
</dbReference>